<dbReference type="OrthoDB" id="7289984at2759"/>
<dbReference type="PANTHER" id="PTHR43544">
    <property type="entry name" value="SHORT-CHAIN DEHYDROGENASE/REDUCTASE"/>
    <property type="match status" value="1"/>
</dbReference>
<evidence type="ECO:0000313" key="4">
    <source>
        <dbReference type="EMBL" id="EPS94641.1"/>
    </source>
</evidence>
<dbReference type="InterPro" id="IPR020904">
    <property type="entry name" value="Sc_DH/Rdtase_CS"/>
</dbReference>
<keyword evidence="3" id="KW-0560">Oxidoreductase</keyword>
<proteinExistence type="inferred from homology"/>
<accession>S8DME1</accession>
<dbReference type="InterPro" id="IPR051468">
    <property type="entry name" value="Fungal_SecMetab_SDRs"/>
</dbReference>
<dbReference type="HOGENOM" id="CLU_010194_9_1_1"/>
<dbReference type="Proteomes" id="UP000015241">
    <property type="component" value="Unassembled WGS sequence"/>
</dbReference>
<dbReference type="CDD" id="cd05325">
    <property type="entry name" value="carb_red_sniffer_like_SDR_c"/>
    <property type="match status" value="1"/>
</dbReference>
<keyword evidence="2" id="KW-0521">NADP</keyword>
<dbReference type="EMBL" id="KE504227">
    <property type="protein sequence ID" value="EPS94641.1"/>
    <property type="molecule type" value="Genomic_DNA"/>
</dbReference>
<keyword evidence="5" id="KW-1185">Reference proteome</keyword>
<dbReference type="PRINTS" id="PR00081">
    <property type="entry name" value="GDHRDH"/>
</dbReference>
<dbReference type="Pfam" id="PF00106">
    <property type="entry name" value="adh_short"/>
    <property type="match status" value="1"/>
</dbReference>
<protein>
    <submittedName>
        <fullName evidence="4">NAD-binding protein</fullName>
    </submittedName>
</protein>
<evidence type="ECO:0000256" key="3">
    <source>
        <dbReference type="ARBA" id="ARBA00023002"/>
    </source>
</evidence>
<sequence>MRTTYVVTGASRGIGLAIVEELLKDESNYVIAAVRDRSAQSLQDLRTKYPSGSLESVHLDLDDLASVRHAAVDADDRLRGGLDYLIHCAGVSMQDLTPFEEVSLKLYEEQLRLNTVAPLEVIRSFLSPLRNGGAKKILLLSSGLGSIQNAPNIPGYCESYSVSKAGLNMMARKWGASLSKEGITMILVHPGWVDTDMGNATKEWMAKHFPDFKQISGAQSATGCVNVLREAKLEDAVSFYNWDGSRLPW</sequence>
<dbReference type="AlphaFoldDB" id="S8DME1"/>
<comment type="similarity">
    <text evidence="1">Belongs to the short-chain dehydrogenases/reductases (SDR) family.</text>
</comment>
<organism evidence="4 5">
    <name type="scientific">Fomitopsis schrenkii</name>
    <name type="common">Brown rot fungus</name>
    <dbReference type="NCBI Taxonomy" id="2126942"/>
    <lineage>
        <taxon>Eukaryota</taxon>
        <taxon>Fungi</taxon>
        <taxon>Dikarya</taxon>
        <taxon>Basidiomycota</taxon>
        <taxon>Agaricomycotina</taxon>
        <taxon>Agaricomycetes</taxon>
        <taxon>Polyporales</taxon>
        <taxon>Fomitopsis</taxon>
    </lineage>
</organism>
<gene>
    <name evidence="4" type="ORF">FOMPIDRAFT_162706</name>
</gene>
<name>S8DME1_FOMSC</name>
<evidence type="ECO:0000256" key="1">
    <source>
        <dbReference type="ARBA" id="ARBA00006484"/>
    </source>
</evidence>
<dbReference type="Gene3D" id="3.40.50.720">
    <property type="entry name" value="NAD(P)-binding Rossmann-like Domain"/>
    <property type="match status" value="1"/>
</dbReference>
<evidence type="ECO:0000256" key="2">
    <source>
        <dbReference type="ARBA" id="ARBA00022857"/>
    </source>
</evidence>
<evidence type="ECO:0000313" key="5">
    <source>
        <dbReference type="Proteomes" id="UP000015241"/>
    </source>
</evidence>
<dbReference type="SUPFAM" id="SSF51735">
    <property type="entry name" value="NAD(P)-binding Rossmann-fold domains"/>
    <property type="match status" value="1"/>
</dbReference>
<dbReference type="InterPro" id="IPR036291">
    <property type="entry name" value="NAD(P)-bd_dom_sf"/>
</dbReference>
<dbReference type="InParanoid" id="S8DME1"/>
<dbReference type="GO" id="GO:0005737">
    <property type="term" value="C:cytoplasm"/>
    <property type="evidence" value="ECO:0007669"/>
    <property type="project" value="TreeGrafter"/>
</dbReference>
<reference evidence="4 5" key="1">
    <citation type="journal article" date="2012" name="Science">
        <title>The Paleozoic origin of enzymatic lignin decomposition reconstructed from 31 fungal genomes.</title>
        <authorList>
            <person name="Floudas D."/>
            <person name="Binder M."/>
            <person name="Riley R."/>
            <person name="Barry K."/>
            <person name="Blanchette R.A."/>
            <person name="Henrissat B."/>
            <person name="Martinez A.T."/>
            <person name="Otillar R."/>
            <person name="Spatafora J.W."/>
            <person name="Yadav J.S."/>
            <person name="Aerts A."/>
            <person name="Benoit I."/>
            <person name="Boyd A."/>
            <person name="Carlson A."/>
            <person name="Copeland A."/>
            <person name="Coutinho P.M."/>
            <person name="de Vries R.P."/>
            <person name="Ferreira P."/>
            <person name="Findley K."/>
            <person name="Foster B."/>
            <person name="Gaskell J."/>
            <person name="Glotzer D."/>
            <person name="Gorecki P."/>
            <person name="Heitman J."/>
            <person name="Hesse C."/>
            <person name="Hori C."/>
            <person name="Igarashi K."/>
            <person name="Jurgens J.A."/>
            <person name="Kallen N."/>
            <person name="Kersten P."/>
            <person name="Kohler A."/>
            <person name="Kuees U."/>
            <person name="Kumar T.K.A."/>
            <person name="Kuo A."/>
            <person name="LaButti K."/>
            <person name="Larrondo L.F."/>
            <person name="Lindquist E."/>
            <person name="Ling A."/>
            <person name="Lombard V."/>
            <person name="Lucas S."/>
            <person name="Lundell T."/>
            <person name="Martin R."/>
            <person name="McLaughlin D.J."/>
            <person name="Morgenstern I."/>
            <person name="Morin E."/>
            <person name="Murat C."/>
            <person name="Nagy L.G."/>
            <person name="Nolan M."/>
            <person name="Ohm R.A."/>
            <person name="Patyshakuliyeva A."/>
            <person name="Rokas A."/>
            <person name="Ruiz-Duenas F.J."/>
            <person name="Sabat G."/>
            <person name="Salamov A."/>
            <person name="Samejima M."/>
            <person name="Schmutz J."/>
            <person name="Slot J.C."/>
            <person name="St John F."/>
            <person name="Stenlid J."/>
            <person name="Sun H."/>
            <person name="Sun S."/>
            <person name="Syed K."/>
            <person name="Tsang A."/>
            <person name="Wiebenga A."/>
            <person name="Young D."/>
            <person name="Pisabarro A."/>
            <person name="Eastwood D.C."/>
            <person name="Martin F."/>
            <person name="Cullen D."/>
            <person name="Grigoriev I.V."/>
            <person name="Hibbett D.S."/>
        </authorList>
    </citation>
    <scope>NUCLEOTIDE SEQUENCE</scope>
    <source>
        <strain evidence="5">FP-58527</strain>
    </source>
</reference>
<dbReference type="eggNOG" id="KOG1611">
    <property type="taxonomic scope" value="Eukaryota"/>
</dbReference>
<dbReference type="GO" id="GO:0016491">
    <property type="term" value="F:oxidoreductase activity"/>
    <property type="evidence" value="ECO:0007669"/>
    <property type="project" value="UniProtKB-KW"/>
</dbReference>
<dbReference type="PANTHER" id="PTHR43544:SF7">
    <property type="entry name" value="NADB-LER2"/>
    <property type="match status" value="1"/>
</dbReference>
<dbReference type="PROSITE" id="PS00061">
    <property type="entry name" value="ADH_SHORT"/>
    <property type="match status" value="1"/>
</dbReference>
<dbReference type="InterPro" id="IPR002347">
    <property type="entry name" value="SDR_fam"/>
</dbReference>
<dbReference type="FunCoup" id="S8DME1">
    <property type="interactions" value="128"/>
</dbReference>